<feature type="region of interest" description="Disordered" evidence="1">
    <location>
        <begin position="111"/>
        <end position="133"/>
    </location>
</feature>
<organism evidence="2">
    <name type="scientific">Culex pipiens</name>
    <name type="common">House mosquito</name>
    <dbReference type="NCBI Taxonomy" id="7175"/>
    <lineage>
        <taxon>Eukaryota</taxon>
        <taxon>Metazoa</taxon>
        <taxon>Ecdysozoa</taxon>
        <taxon>Arthropoda</taxon>
        <taxon>Hexapoda</taxon>
        <taxon>Insecta</taxon>
        <taxon>Pterygota</taxon>
        <taxon>Neoptera</taxon>
        <taxon>Endopterygota</taxon>
        <taxon>Diptera</taxon>
        <taxon>Nematocera</taxon>
        <taxon>Culicoidea</taxon>
        <taxon>Culicidae</taxon>
        <taxon>Culicinae</taxon>
        <taxon>Culicini</taxon>
        <taxon>Culex</taxon>
        <taxon>Culex</taxon>
    </lineage>
</organism>
<proteinExistence type="predicted"/>
<feature type="compositionally biased region" description="Low complexity" evidence="1">
    <location>
        <begin position="111"/>
        <end position="127"/>
    </location>
</feature>
<evidence type="ECO:0000256" key="1">
    <source>
        <dbReference type="SAM" id="MobiDB-lite"/>
    </source>
</evidence>
<accession>A0A8D8C0H1</accession>
<sequence>MIAARPALPAVLRSLGNIAKTAPSPTTHPRRQARQAPLARRPTRSHRPLPHLHHLPNLWIAAKNTTSLPRRILIMLPPPPCFRSPLATRAAASRTLAMSMLLVLSLSWSRTSPRTSRTRPSFPSPTRWLSLTT</sequence>
<name>A0A8D8C0H1_CULPI</name>
<dbReference type="AlphaFoldDB" id="A0A8D8C0H1"/>
<reference evidence="2" key="1">
    <citation type="submission" date="2021-05" db="EMBL/GenBank/DDBJ databases">
        <authorList>
            <person name="Alioto T."/>
            <person name="Alioto T."/>
            <person name="Gomez Garrido J."/>
        </authorList>
    </citation>
    <scope>NUCLEOTIDE SEQUENCE</scope>
</reference>
<protein>
    <submittedName>
        <fullName evidence="2">(northern house mosquito) hypothetical protein</fullName>
    </submittedName>
</protein>
<evidence type="ECO:0000313" key="2">
    <source>
        <dbReference type="EMBL" id="CAG6482602.1"/>
    </source>
</evidence>
<dbReference type="EMBL" id="HBUE01093815">
    <property type="protein sequence ID" value="CAG6482602.1"/>
    <property type="molecule type" value="Transcribed_RNA"/>
</dbReference>
<feature type="region of interest" description="Disordered" evidence="1">
    <location>
        <begin position="19"/>
        <end position="47"/>
    </location>
</feature>